<dbReference type="GO" id="GO:0005524">
    <property type="term" value="F:ATP binding"/>
    <property type="evidence" value="ECO:0007669"/>
    <property type="project" value="TreeGrafter"/>
</dbReference>
<dbReference type="Gene3D" id="3.40.50.620">
    <property type="entry name" value="HUPs"/>
    <property type="match status" value="1"/>
</dbReference>
<dbReference type="GO" id="GO:0006423">
    <property type="term" value="P:cysteinyl-tRNA aminoacylation"/>
    <property type="evidence" value="ECO:0007669"/>
    <property type="project" value="TreeGrafter"/>
</dbReference>
<dbReference type="InterPro" id="IPR024909">
    <property type="entry name" value="Cys-tRNA/MSH_ligase"/>
</dbReference>
<keyword evidence="2" id="KW-0436">Ligase</keyword>
<dbReference type="PANTHER" id="PTHR10890">
    <property type="entry name" value="CYSTEINYL-TRNA SYNTHETASE"/>
    <property type="match status" value="1"/>
</dbReference>
<reference evidence="2" key="1">
    <citation type="submission" date="2020-08" db="EMBL/GenBank/DDBJ databases">
        <title>Multicomponent nature underlies the extraordinary mechanical properties of spider dragline silk.</title>
        <authorList>
            <person name="Kono N."/>
            <person name="Nakamura H."/>
            <person name="Mori M."/>
            <person name="Yoshida Y."/>
            <person name="Ohtoshi R."/>
            <person name="Malay A.D."/>
            <person name="Moran D.A.P."/>
            <person name="Tomita M."/>
            <person name="Numata K."/>
            <person name="Arakawa K."/>
        </authorList>
    </citation>
    <scope>NUCLEOTIDE SEQUENCE</scope>
</reference>
<dbReference type="InterPro" id="IPR014729">
    <property type="entry name" value="Rossmann-like_a/b/a_fold"/>
</dbReference>
<proteinExistence type="inferred from homology"/>
<dbReference type="EMBL" id="BMAU01021304">
    <property type="protein sequence ID" value="GFY11049.1"/>
    <property type="molecule type" value="Genomic_DNA"/>
</dbReference>
<dbReference type="PANTHER" id="PTHR10890:SF27">
    <property type="entry name" value="CYSTEINE--TRNA LIGASE, MITOCHONDRIAL-RELATED"/>
    <property type="match status" value="1"/>
</dbReference>
<dbReference type="SUPFAM" id="SSF52374">
    <property type="entry name" value="Nucleotidylyl transferase"/>
    <property type="match status" value="1"/>
</dbReference>
<dbReference type="GO" id="GO:0004817">
    <property type="term" value="F:cysteine-tRNA ligase activity"/>
    <property type="evidence" value="ECO:0007669"/>
    <property type="project" value="TreeGrafter"/>
</dbReference>
<sequence>MKEININKTNIIFAFLAMTWFPRMKQTLPLLTISFNSKSYSSYLGKFKSPQGYETGITIYNSAAHKKVPFILKNKGIITWYMCGPTVYAESHIGHAW</sequence>
<evidence type="ECO:0000313" key="3">
    <source>
        <dbReference type="Proteomes" id="UP000887159"/>
    </source>
</evidence>
<dbReference type="AlphaFoldDB" id="A0A8X6VKV0"/>
<evidence type="ECO:0000313" key="2">
    <source>
        <dbReference type="EMBL" id="GFY11049.1"/>
    </source>
</evidence>
<evidence type="ECO:0000256" key="1">
    <source>
        <dbReference type="ARBA" id="ARBA00005594"/>
    </source>
</evidence>
<accession>A0A8X6VKV0</accession>
<comment type="similarity">
    <text evidence="1">Belongs to the class-I aminoacyl-tRNA synthetase family.</text>
</comment>
<keyword evidence="3" id="KW-1185">Reference proteome</keyword>
<organism evidence="2 3">
    <name type="scientific">Trichonephila clavipes</name>
    <name type="common">Golden silk orbweaver</name>
    <name type="synonym">Nephila clavipes</name>
    <dbReference type="NCBI Taxonomy" id="2585209"/>
    <lineage>
        <taxon>Eukaryota</taxon>
        <taxon>Metazoa</taxon>
        <taxon>Ecdysozoa</taxon>
        <taxon>Arthropoda</taxon>
        <taxon>Chelicerata</taxon>
        <taxon>Arachnida</taxon>
        <taxon>Araneae</taxon>
        <taxon>Araneomorphae</taxon>
        <taxon>Entelegynae</taxon>
        <taxon>Araneoidea</taxon>
        <taxon>Nephilidae</taxon>
        <taxon>Trichonephila</taxon>
    </lineage>
</organism>
<comment type="caution">
    <text evidence="2">The sequence shown here is derived from an EMBL/GenBank/DDBJ whole genome shotgun (WGS) entry which is preliminary data.</text>
</comment>
<dbReference type="GO" id="GO:0005737">
    <property type="term" value="C:cytoplasm"/>
    <property type="evidence" value="ECO:0007669"/>
    <property type="project" value="TreeGrafter"/>
</dbReference>
<name>A0A8X6VKV0_TRICX</name>
<gene>
    <name evidence="2" type="primary">CARS2</name>
    <name evidence="2" type="ORF">TNCV_4470361</name>
</gene>
<dbReference type="Proteomes" id="UP000887159">
    <property type="component" value="Unassembled WGS sequence"/>
</dbReference>
<protein>
    <submittedName>
        <fullName evidence="2">Cysteine--tRNA ligase, mitochondrial</fullName>
    </submittedName>
</protein>